<comment type="catalytic activity">
    <reaction evidence="5">
        <text>a D-aminoacyl-tRNA + H2O = a tRNA + a D-alpha-amino acid + H(+)</text>
        <dbReference type="Rhea" id="RHEA:13953"/>
        <dbReference type="Rhea" id="RHEA-COMP:10123"/>
        <dbReference type="Rhea" id="RHEA-COMP:10124"/>
        <dbReference type="ChEBI" id="CHEBI:15377"/>
        <dbReference type="ChEBI" id="CHEBI:15378"/>
        <dbReference type="ChEBI" id="CHEBI:59871"/>
        <dbReference type="ChEBI" id="CHEBI:78442"/>
        <dbReference type="ChEBI" id="CHEBI:79333"/>
        <dbReference type="EC" id="3.1.1.96"/>
    </reaction>
</comment>
<dbReference type="EMBL" id="KV454215">
    <property type="protein sequence ID" value="ODQ56906.1"/>
    <property type="molecule type" value="Genomic_DNA"/>
</dbReference>
<dbReference type="RefSeq" id="XP_019036113.1">
    <property type="nucleotide sequence ID" value="XM_019185291.1"/>
</dbReference>
<dbReference type="AlphaFoldDB" id="A0A1E3NUU4"/>
<keyword evidence="8" id="KW-1185">Reference proteome</keyword>
<dbReference type="GO" id="GO:0106026">
    <property type="term" value="F:Gly-tRNA(Ala) deacylase activity"/>
    <property type="evidence" value="ECO:0007669"/>
    <property type="project" value="RHEA"/>
</dbReference>
<dbReference type="NCBIfam" id="TIGR00256">
    <property type="entry name" value="D-aminoacyl-tRNA deacylase"/>
    <property type="match status" value="1"/>
</dbReference>
<comment type="catalytic activity">
    <reaction evidence="4">
        <text>glycyl-tRNA(Ala) + H2O = tRNA(Ala) + glycine + H(+)</text>
        <dbReference type="Rhea" id="RHEA:53744"/>
        <dbReference type="Rhea" id="RHEA-COMP:9657"/>
        <dbReference type="Rhea" id="RHEA-COMP:13640"/>
        <dbReference type="ChEBI" id="CHEBI:15377"/>
        <dbReference type="ChEBI" id="CHEBI:15378"/>
        <dbReference type="ChEBI" id="CHEBI:57305"/>
        <dbReference type="ChEBI" id="CHEBI:78442"/>
        <dbReference type="ChEBI" id="CHEBI:78522"/>
        <dbReference type="EC" id="3.1.1.96"/>
    </reaction>
</comment>
<dbReference type="GO" id="GO:0000049">
    <property type="term" value="F:tRNA binding"/>
    <property type="evidence" value="ECO:0007669"/>
    <property type="project" value="UniProtKB-KW"/>
</dbReference>
<dbReference type="GO" id="GO:1900829">
    <property type="term" value="P:D-tyrosine catabolic process"/>
    <property type="evidence" value="ECO:0007669"/>
    <property type="project" value="EnsemblFungi"/>
</dbReference>
<evidence type="ECO:0000256" key="1">
    <source>
        <dbReference type="ARBA" id="ARBA00009673"/>
    </source>
</evidence>
<evidence type="ECO:0000256" key="5">
    <source>
        <dbReference type="ARBA" id="ARBA00048018"/>
    </source>
</evidence>
<dbReference type="GO" id="GO:0051500">
    <property type="term" value="F:D-tyrosyl-tRNA(Tyr) deacylase activity"/>
    <property type="evidence" value="ECO:0007669"/>
    <property type="project" value="EnsemblFungi"/>
</dbReference>
<organism evidence="7 8">
    <name type="scientific">Wickerhamomyces anomalus (strain ATCC 58044 / CBS 1984 / NCYC 433 / NRRL Y-366-8)</name>
    <name type="common">Yeast</name>
    <name type="synonym">Hansenula anomala</name>
    <dbReference type="NCBI Taxonomy" id="683960"/>
    <lineage>
        <taxon>Eukaryota</taxon>
        <taxon>Fungi</taxon>
        <taxon>Dikarya</taxon>
        <taxon>Ascomycota</taxon>
        <taxon>Saccharomycotina</taxon>
        <taxon>Saccharomycetes</taxon>
        <taxon>Phaffomycetales</taxon>
        <taxon>Wickerhamomycetaceae</taxon>
        <taxon>Wickerhamomyces</taxon>
    </lineage>
</organism>
<accession>A0A1E3NUU4</accession>
<evidence type="ECO:0000313" key="8">
    <source>
        <dbReference type="Proteomes" id="UP000094112"/>
    </source>
</evidence>
<dbReference type="FunFam" id="3.50.80.10:FF:000001">
    <property type="entry name" value="D-aminoacyl-tRNA deacylase"/>
    <property type="match status" value="1"/>
</dbReference>
<dbReference type="Proteomes" id="UP000094112">
    <property type="component" value="Unassembled WGS sequence"/>
</dbReference>
<dbReference type="STRING" id="683960.A0A1E3NUU4"/>
<dbReference type="CDD" id="cd00563">
    <property type="entry name" value="Dtyr_deacylase"/>
    <property type="match status" value="1"/>
</dbReference>
<dbReference type="InterPro" id="IPR003732">
    <property type="entry name" value="Daa-tRNA_deacyls_DTD"/>
</dbReference>
<reference evidence="7 8" key="1">
    <citation type="journal article" date="2016" name="Proc. Natl. Acad. Sci. U.S.A.">
        <title>Comparative genomics of biotechnologically important yeasts.</title>
        <authorList>
            <person name="Riley R."/>
            <person name="Haridas S."/>
            <person name="Wolfe K.H."/>
            <person name="Lopes M.R."/>
            <person name="Hittinger C.T."/>
            <person name="Goeker M."/>
            <person name="Salamov A.A."/>
            <person name="Wisecaver J.H."/>
            <person name="Long T.M."/>
            <person name="Calvey C.H."/>
            <person name="Aerts A.L."/>
            <person name="Barry K.W."/>
            <person name="Choi C."/>
            <person name="Clum A."/>
            <person name="Coughlan A.Y."/>
            <person name="Deshpande S."/>
            <person name="Douglass A.P."/>
            <person name="Hanson S.J."/>
            <person name="Klenk H.-P."/>
            <person name="LaButti K.M."/>
            <person name="Lapidus A."/>
            <person name="Lindquist E.A."/>
            <person name="Lipzen A.M."/>
            <person name="Meier-Kolthoff J.P."/>
            <person name="Ohm R.A."/>
            <person name="Otillar R.P."/>
            <person name="Pangilinan J.L."/>
            <person name="Peng Y."/>
            <person name="Rokas A."/>
            <person name="Rosa C.A."/>
            <person name="Scheuner C."/>
            <person name="Sibirny A.A."/>
            <person name="Slot J.C."/>
            <person name="Stielow J.B."/>
            <person name="Sun H."/>
            <person name="Kurtzman C.P."/>
            <person name="Blackwell M."/>
            <person name="Grigoriev I.V."/>
            <person name="Jeffries T.W."/>
        </authorList>
    </citation>
    <scope>NUCLEOTIDE SEQUENCE [LARGE SCALE GENOMIC DNA]</scope>
    <source>
        <strain evidence="8">ATCC 58044 / CBS 1984 / NCYC 433 / NRRL Y-366-8</strain>
    </source>
</reference>
<keyword evidence="6" id="KW-0820">tRNA-binding</keyword>
<evidence type="ECO:0000256" key="3">
    <source>
        <dbReference type="ARBA" id="ARBA00020007"/>
    </source>
</evidence>
<dbReference type="GO" id="GO:0005737">
    <property type="term" value="C:cytoplasm"/>
    <property type="evidence" value="ECO:0007669"/>
    <property type="project" value="UniProtKB-SubCell"/>
</dbReference>
<evidence type="ECO:0000256" key="4">
    <source>
        <dbReference type="ARBA" id="ARBA00047676"/>
    </source>
</evidence>
<evidence type="ECO:0000256" key="2">
    <source>
        <dbReference type="ARBA" id="ARBA00013056"/>
    </source>
</evidence>
<dbReference type="PANTHER" id="PTHR10472">
    <property type="entry name" value="D-TYROSYL-TRNA TYR DEACYLASE"/>
    <property type="match status" value="1"/>
</dbReference>
<proteinExistence type="inferred from homology"/>
<gene>
    <name evidence="7" type="ORF">WICANDRAFT_81732</name>
</gene>
<dbReference type="InterPro" id="IPR023509">
    <property type="entry name" value="DTD-like_sf"/>
</dbReference>
<comment type="subcellular location">
    <subcellularLocation>
        <location evidence="6">Cytoplasm</location>
    </subcellularLocation>
</comment>
<dbReference type="OrthoDB" id="275783at2759"/>
<dbReference type="GO" id="GO:0097358">
    <property type="term" value="F:D-leucyl-tRNA(Leu) deacylase activity"/>
    <property type="evidence" value="ECO:0007669"/>
    <property type="project" value="EnsemblFungi"/>
</dbReference>
<dbReference type="Pfam" id="PF02580">
    <property type="entry name" value="Tyr_Deacylase"/>
    <property type="match status" value="1"/>
</dbReference>
<sequence>MKVVIQKVKSASVTVDTKVVSSIQKGLMLLVGISTEDTEQEVEKLSSKILKLRLFEDESGTMWKKPITEINGQILSVSQFTLMARTKKGSKPDFHLAAKGADAKVLYESFLSKLKANIGHENVQDGVFGAMMDVALVNDGPVTITIDSTD</sequence>
<keyword evidence="6" id="KW-0378">Hydrolase</keyword>
<dbReference type="GeneID" id="30202537"/>
<evidence type="ECO:0000313" key="7">
    <source>
        <dbReference type="EMBL" id="ODQ56906.1"/>
    </source>
</evidence>
<comment type="similarity">
    <text evidence="1 6">Belongs to the DTD family.</text>
</comment>
<keyword evidence="6" id="KW-0963">Cytoplasm</keyword>
<evidence type="ECO:0000256" key="6">
    <source>
        <dbReference type="RuleBase" id="RU003470"/>
    </source>
</evidence>
<name>A0A1E3NUU4_WICAA</name>
<protein>
    <recommendedName>
        <fullName evidence="3 6">D-aminoacyl-tRNA deacylase</fullName>
        <ecNumber evidence="2 6">3.1.1.96</ecNumber>
    </recommendedName>
</protein>
<dbReference type="GO" id="GO:1900832">
    <property type="term" value="P:D-leucine catabolic process"/>
    <property type="evidence" value="ECO:0007669"/>
    <property type="project" value="EnsemblFungi"/>
</dbReference>
<dbReference type="HAMAP" id="MF_00518">
    <property type="entry name" value="Deacylase_Dtd"/>
    <property type="match status" value="1"/>
</dbReference>
<dbReference type="EC" id="3.1.1.96" evidence="2 6"/>
<dbReference type="Gene3D" id="3.50.80.10">
    <property type="entry name" value="D-tyrosyl-tRNA(Tyr) deacylase"/>
    <property type="match status" value="1"/>
</dbReference>
<dbReference type="SUPFAM" id="SSF69500">
    <property type="entry name" value="DTD-like"/>
    <property type="match status" value="1"/>
</dbReference>
<keyword evidence="6" id="KW-0694">RNA-binding</keyword>
<dbReference type="PANTHER" id="PTHR10472:SF5">
    <property type="entry name" value="D-AMINOACYL-TRNA DEACYLASE 1"/>
    <property type="match status" value="1"/>
</dbReference>